<dbReference type="AlphaFoldDB" id="A0A2M8WT34"/>
<dbReference type="Proteomes" id="UP000231586">
    <property type="component" value="Unassembled WGS sequence"/>
</dbReference>
<dbReference type="InterPro" id="IPR009218">
    <property type="entry name" value="HD_phosphohydro"/>
</dbReference>
<dbReference type="EMBL" id="PGTZ01000007">
    <property type="protein sequence ID" value="PJI93996.1"/>
    <property type="molecule type" value="Genomic_DNA"/>
</dbReference>
<protein>
    <submittedName>
        <fullName evidence="1">Putative metal-dependent HD superfamily phosphohydrolase</fullName>
    </submittedName>
</protein>
<dbReference type="OrthoDB" id="9808993at2"/>
<keyword evidence="1" id="KW-0378">Hydrolase</keyword>
<comment type="caution">
    <text evidence="1">The sequence shown here is derived from an EMBL/GenBank/DDBJ whole genome shotgun (WGS) entry which is preliminary data.</text>
</comment>
<gene>
    <name evidence="1" type="ORF">CLV34_1479</name>
</gene>
<proteinExistence type="predicted"/>
<evidence type="ECO:0000313" key="2">
    <source>
        <dbReference type="Proteomes" id="UP000231586"/>
    </source>
</evidence>
<dbReference type="RefSeq" id="WP_100349598.1">
    <property type="nucleotide sequence ID" value="NZ_PGTZ01000007.1"/>
</dbReference>
<dbReference type="PANTHER" id="PTHR21174:SF0">
    <property type="entry name" value="HD PHOSPHOHYDROLASE FAMILY PROTEIN-RELATED"/>
    <property type="match status" value="1"/>
</dbReference>
<dbReference type="SUPFAM" id="SSF109604">
    <property type="entry name" value="HD-domain/PDEase-like"/>
    <property type="match status" value="1"/>
</dbReference>
<reference evidence="1 2" key="1">
    <citation type="submission" date="2017-11" db="EMBL/GenBank/DDBJ databases">
        <title>Genomic Encyclopedia of Archaeal and Bacterial Type Strains, Phase II (KMG-II): From Individual Species to Whole Genera.</title>
        <authorList>
            <person name="Goeker M."/>
        </authorList>
    </citation>
    <scope>NUCLEOTIDE SEQUENCE [LARGE SCALE GENOMIC DNA]</scope>
    <source>
        <strain evidence="1 2">DSM 22413</strain>
    </source>
</reference>
<dbReference type="Gene3D" id="1.10.3210.10">
    <property type="entry name" value="Hypothetical protein af1432"/>
    <property type="match status" value="1"/>
</dbReference>
<organism evidence="1 2">
    <name type="scientific">Luteimicrobium subarcticum</name>
    <dbReference type="NCBI Taxonomy" id="620910"/>
    <lineage>
        <taxon>Bacteria</taxon>
        <taxon>Bacillati</taxon>
        <taxon>Actinomycetota</taxon>
        <taxon>Actinomycetes</taxon>
        <taxon>Micrococcales</taxon>
        <taxon>Luteimicrobium</taxon>
    </lineage>
</organism>
<accession>A0A2M8WT34</accession>
<name>A0A2M8WT34_9MICO</name>
<dbReference type="PIRSF" id="PIRSF035170">
    <property type="entry name" value="HD_phosphohydro"/>
    <property type="match status" value="1"/>
</dbReference>
<keyword evidence="2" id="KW-1185">Reference proteome</keyword>
<dbReference type="PANTHER" id="PTHR21174">
    <property type="match status" value="1"/>
</dbReference>
<evidence type="ECO:0000313" key="1">
    <source>
        <dbReference type="EMBL" id="PJI93996.1"/>
    </source>
</evidence>
<sequence length="233" mass="26038">MGVAEAQQWLISSWVRSCKALGATAPDDEIRATGKALVERWSHPSRTFHNVRHLIDVLGHVDELAEETHGPDQVRLAAWYHGAVFGHDEDAERATLDSSDEDASATLAHDELAALGVPERTAERVRHLVLALHRHYPDADDFDGAVLCDADLAIFAAEPQRYKEYLRAVREEYSAIPWPVFLRARRAIVSKFLARQAIFTSPLGSAWEESARQNLAAEIQRIDKEIAKLDAQT</sequence>
<dbReference type="GO" id="GO:0016787">
    <property type="term" value="F:hydrolase activity"/>
    <property type="evidence" value="ECO:0007669"/>
    <property type="project" value="UniProtKB-KW"/>
</dbReference>